<sequence>MGLRSALIVSGVVVVIGVSSAFIHQRSVMNRLIKENAEQKMLIAEQQLANQQLNTQLEQERQAVEIHQRIVNELRQKVETKRESIKKILVKEPCANTDMPNSVIEQLQQSTH</sequence>
<keyword evidence="2" id="KW-0812">Transmembrane</keyword>
<protein>
    <submittedName>
        <fullName evidence="3">PF10828 family protein</fullName>
    </submittedName>
</protein>
<evidence type="ECO:0000256" key="2">
    <source>
        <dbReference type="SAM" id="Phobius"/>
    </source>
</evidence>
<dbReference type="EMBL" id="AJMU01000003">
    <property type="protein sequence ID" value="EIG28051.1"/>
    <property type="molecule type" value="Genomic_DNA"/>
</dbReference>
<keyword evidence="2" id="KW-0472">Membrane</keyword>
<evidence type="ECO:0000313" key="3">
    <source>
        <dbReference type="EMBL" id="EIG28051.1"/>
    </source>
</evidence>
<evidence type="ECO:0000313" key="4">
    <source>
        <dbReference type="Proteomes" id="UP000003345"/>
    </source>
</evidence>
<accession>I2NQE0</accession>
<feature type="transmembrane region" description="Helical" evidence="2">
    <location>
        <begin position="6"/>
        <end position="24"/>
    </location>
</feature>
<dbReference type="Proteomes" id="UP000003345">
    <property type="component" value="Unassembled WGS sequence"/>
</dbReference>
<organism evidence="3 4">
    <name type="scientific">Haemophilus paraphrohaemolyticus HK411</name>
    <dbReference type="NCBI Taxonomy" id="1095743"/>
    <lineage>
        <taxon>Bacteria</taxon>
        <taxon>Pseudomonadati</taxon>
        <taxon>Pseudomonadota</taxon>
        <taxon>Gammaproteobacteria</taxon>
        <taxon>Pasteurellales</taxon>
        <taxon>Pasteurellaceae</taxon>
        <taxon>Haemophilus</taxon>
    </lineage>
</organism>
<dbReference type="AlphaFoldDB" id="I2NQE0"/>
<evidence type="ECO:0000256" key="1">
    <source>
        <dbReference type="SAM" id="Coils"/>
    </source>
</evidence>
<dbReference type="Pfam" id="PF10828">
    <property type="entry name" value="DUF2570"/>
    <property type="match status" value="1"/>
</dbReference>
<reference evidence="3 4" key="1">
    <citation type="submission" date="2012-04" db="EMBL/GenBank/DDBJ databases">
        <authorList>
            <person name="Harkins D.M."/>
            <person name="Madupu R."/>
            <person name="Durkin A.S."/>
            <person name="Torralba M."/>
            <person name="Methe B."/>
            <person name="Sutton G.G."/>
            <person name="Nelson K.E."/>
        </authorList>
    </citation>
    <scope>NUCLEOTIDE SEQUENCE [LARGE SCALE GENOMIC DNA]</scope>
    <source>
        <strain evidence="3 4">HK411</strain>
    </source>
</reference>
<dbReference type="InterPro" id="IPR022538">
    <property type="entry name" value="DUF2570"/>
</dbReference>
<dbReference type="eggNOG" id="COG2959">
    <property type="taxonomic scope" value="Bacteria"/>
</dbReference>
<gene>
    <name evidence="3" type="ORF">HMPREF1054_2063</name>
</gene>
<keyword evidence="2" id="KW-1133">Transmembrane helix</keyword>
<dbReference type="PATRIC" id="fig|1095743.3.peg.28"/>
<dbReference type="OrthoDB" id="5689912at2"/>
<proteinExistence type="predicted"/>
<dbReference type="RefSeq" id="WP_005707634.1">
    <property type="nucleotide sequence ID" value="NZ_AJMU01000003.1"/>
</dbReference>
<comment type="caution">
    <text evidence="3">The sequence shown here is derived from an EMBL/GenBank/DDBJ whole genome shotgun (WGS) entry which is preliminary data.</text>
</comment>
<keyword evidence="1" id="KW-0175">Coiled coil</keyword>
<feature type="coiled-coil region" evidence="1">
    <location>
        <begin position="34"/>
        <end position="91"/>
    </location>
</feature>
<name>I2NQE0_9PAST</name>